<dbReference type="KEGG" id="lxl:KDY119_00379"/>
<feature type="transmembrane region" description="Helical" evidence="6">
    <location>
        <begin position="120"/>
        <end position="141"/>
    </location>
</feature>
<protein>
    <submittedName>
        <fullName evidence="8">Putative sugar efflux transporter</fullName>
    </submittedName>
</protein>
<evidence type="ECO:0000256" key="4">
    <source>
        <dbReference type="ARBA" id="ARBA00022989"/>
    </source>
</evidence>
<feature type="transmembrane region" description="Helical" evidence="6">
    <location>
        <begin position="59"/>
        <end position="78"/>
    </location>
</feature>
<evidence type="ECO:0000256" key="1">
    <source>
        <dbReference type="ARBA" id="ARBA00004651"/>
    </source>
</evidence>
<dbReference type="Pfam" id="PF07690">
    <property type="entry name" value="MFS_1"/>
    <property type="match status" value="1"/>
</dbReference>
<dbReference type="InterPro" id="IPR036259">
    <property type="entry name" value="MFS_trans_sf"/>
</dbReference>
<dbReference type="AlphaFoldDB" id="A0A5P9Q694"/>
<reference evidence="8 9" key="1">
    <citation type="submission" date="2019-10" db="EMBL/GenBank/DDBJ databases">
        <title>Genome sequence of Luteimicrobium xylanilyticum HY-24.</title>
        <authorList>
            <person name="Kim D.Y."/>
            <person name="Park H.-Y."/>
        </authorList>
    </citation>
    <scope>NUCLEOTIDE SEQUENCE [LARGE SCALE GENOMIC DNA]</scope>
    <source>
        <strain evidence="8 9">HY-24</strain>
    </source>
</reference>
<evidence type="ECO:0000256" key="5">
    <source>
        <dbReference type="ARBA" id="ARBA00023136"/>
    </source>
</evidence>
<feature type="transmembrane region" description="Helical" evidence="6">
    <location>
        <begin position="258"/>
        <end position="278"/>
    </location>
</feature>
<dbReference type="EMBL" id="CP045529">
    <property type="protein sequence ID" value="QFU96889.1"/>
    <property type="molecule type" value="Genomic_DNA"/>
</dbReference>
<comment type="subcellular location">
    <subcellularLocation>
        <location evidence="1">Cell membrane</location>
        <topology evidence="1">Multi-pass membrane protein</topology>
    </subcellularLocation>
</comment>
<keyword evidence="4 6" id="KW-1133">Transmembrane helix</keyword>
<gene>
    <name evidence="8" type="ORF">KDY119_00379</name>
</gene>
<dbReference type="PANTHER" id="PTHR43124:SF3">
    <property type="entry name" value="CHLORAMPHENICOL EFFLUX PUMP RV0191"/>
    <property type="match status" value="1"/>
</dbReference>
<sequence>MTETAPPSTPPAVVPPVDERRATVILLAMALSTFLFVTVESLPSGLLTLMAPDLDRSTSQIGLLVTGYALVVLVTSVPLSHWTRHVARRWVLSACAGLAALSTLWAAVAPSYEQLLAARLVTAAAQALFWVAVVPATTGLFRPLVRGKVMARLAIGNSLAPVLGVPAGTWLGEHSSWRWTFAAVAGLSLVVTLVVLVLFPTIPPSAGGASHAPHPSPSRFGFQMVATVLLVTGAFGVITFVTQYLVEVAGFSQEALPRLLLLQGAAGVLGVIVVGRFIDSHPVEVLVGAMSLLVVALLGLWAFGDRPVAAVLALALFGFAFSTVPPTLSHRVMLVSPRSTNLGMGVSSSLFNLGIAAGSGLGAVLVAVVGVRAVPLVSAGAMLLALLVAVAEERFNLPLEGKPRRTGLTRRRGTMEP</sequence>
<evidence type="ECO:0000313" key="8">
    <source>
        <dbReference type="EMBL" id="QFU96889.1"/>
    </source>
</evidence>
<feature type="transmembrane region" description="Helical" evidence="6">
    <location>
        <begin position="177"/>
        <end position="199"/>
    </location>
</feature>
<dbReference type="OrthoDB" id="9814237at2"/>
<feature type="transmembrane region" description="Helical" evidence="6">
    <location>
        <begin position="153"/>
        <end position="171"/>
    </location>
</feature>
<keyword evidence="3 6" id="KW-0812">Transmembrane</keyword>
<name>A0A5P9Q694_9MICO</name>
<keyword evidence="2" id="KW-1003">Cell membrane</keyword>
<dbReference type="GO" id="GO:0022857">
    <property type="term" value="F:transmembrane transporter activity"/>
    <property type="evidence" value="ECO:0007669"/>
    <property type="project" value="InterPro"/>
</dbReference>
<dbReference type="InterPro" id="IPR011701">
    <property type="entry name" value="MFS"/>
</dbReference>
<evidence type="ECO:0000259" key="7">
    <source>
        <dbReference type="PROSITE" id="PS50850"/>
    </source>
</evidence>
<feature type="transmembrane region" description="Helical" evidence="6">
    <location>
        <begin position="376"/>
        <end position="395"/>
    </location>
</feature>
<evidence type="ECO:0000313" key="9">
    <source>
        <dbReference type="Proteomes" id="UP000326702"/>
    </source>
</evidence>
<accession>A0A5P9Q694</accession>
<feature type="transmembrane region" description="Helical" evidence="6">
    <location>
        <begin position="21"/>
        <end position="39"/>
    </location>
</feature>
<feature type="domain" description="Major facilitator superfamily (MFS) profile" evidence="7">
    <location>
        <begin position="25"/>
        <end position="396"/>
    </location>
</feature>
<dbReference type="CDD" id="cd17324">
    <property type="entry name" value="MFS_NepI_like"/>
    <property type="match status" value="1"/>
</dbReference>
<keyword evidence="5 6" id="KW-0472">Membrane</keyword>
<feature type="transmembrane region" description="Helical" evidence="6">
    <location>
        <begin position="309"/>
        <end position="328"/>
    </location>
</feature>
<feature type="transmembrane region" description="Helical" evidence="6">
    <location>
        <begin position="90"/>
        <end position="108"/>
    </location>
</feature>
<dbReference type="RefSeq" id="WP_051136921.1">
    <property type="nucleotide sequence ID" value="NZ_BAABIH010000013.1"/>
</dbReference>
<dbReference type="InterPro" id="IPR020846">
    <property type="entry name" value="MFS_dom"/>
</dbReference>
<evidence type="ECO:0000256" key="3">
    <source>
        <dbReference type="ARBA" id="ARBA00022692"/>
    </source>
</evidence>
<dbReference type="GO" id="GO:0005886">
    <property type="term" value="C:plasma membrane"/>
    <property type="evidence" value="ECO:0007669"/>
    <property type="project" value="UniProtKB-SubCell"/>
</dbReference>
<organism evidence="8 9">
    <name type="scientific">Luteimicrobium xylanilyticum</name>
    <dbReference type="NCBI Taxonomy" id="1133546"/>
    <lineage>
        <taxon>Bacteria</taxon>
        <taxon>Bacillati</taxon>
        <taxon>Actinomycetota</taxon>
        <taxon>Actinomycetes</taxon>
        <taxon>Micrococcales</taxon>
        <taxon>Luteimicrobium</taxon>
    </lineage>
</organism>
<dbReference type="InterPro" id="IPR050189">
    <property type="entry name" value="MFS_Efflux_Transporters"/>
</dbReference>
<dbReference type="Proteomes" id="UP000326702">
    <property type="component" value="Chromosome"/>
</dbReference>
<feature type="transmembrane region" description="Helical" evidence="6">
    <location>
        <begin position="220"/>
        <end position="246"/>
    </location>
</feature>
<proteinExistence type="predicted"/>
<dbReference type="PANTHER" id="PTHR43124">
    <property type="entry name" value="PURINE EFFLUX PUMP PBUE"/>
    <property type="match status" value="1"/>
</dbReference>
<dbReference type="PROSITE" id="PS50850">
    <property type="entry name" value="MFS"/>
    <property type="match status" value="1"/>
</dbReference>
<evidence type="ECO:0000256" key="6">
    <source>
        <dbReference type="SAM" id="Phobius"/>
    </source>
</evidence>
<keyword evidence="9" id="KW-1185">Reference proteome</keyword>
<feature type="transmembrane region" description="Helical" evidence="6">
    <location>
        <begin position="349"/>
        <end position="370"/>
    </location>
</feature>
<feature type="transmembrane region" description="Helical" evidence="6">
    <location>
        <begin position="285"/>
        <end position="303"/>
    </location>
</feature>
<evidence type="ECO:0000256" key="2">
    <source>
        <dbReference type="ARBA" id="ARBA00022475"/>
    </source>
</evidence>
<dbReference type="SUPFAM" id="SSF103473">
    <property type="entry name" value="MFS general substrate transporter"/>
    <property type="match status" value="1"/>
</dbReference>
<dbReference type="Gene3D" id="1.20.1250.20">
    <property type="entry name" value="MFS general substrate transporter like domains"/>
    <property type="match status" value="1"/>
</dbReference>